<gene>
    <name evidence="2" type="ORF">POM88_005630</name>
</gene>
<evidence type="ECO:0000256" key="1">
    <source>
        <dbReference type="SAM" id="MobiDB-lite"/>
    </source>
</evidence>
<proteinExistence type="predicted"/>
<reference evidence="2" key="1">
    <citation type="submission" date="2023-02" db="EMBL/GenBank/DDBJ databases">
        <title>Genome of toxic invasive species Heracleum sosnowskyi carries increased number of genes despite the absence of recent whole-genome duplications.</title>
        <authorList>
            <person name="Schelkunov M."/>
            <person name="Shtratnikova V."/>
            <person name="Makarenko M."/>
            <person name="Klepikova A."/>
            <person name="Omelchenko D."/>
            <person name="Novikova G."/>
            <person name="Obukhova E."/>
            <person name="Bogdanov V."/>
            <person name="Penin A."/>
            <person name="Logacheva M."/>
        </authorList>
    </citation>
    <scope>NUCLEOTIDE SEQUENCE</scope>
    <source>
        <strain evidence="2">Hsosn_3</strain>
        <tissue evidence="2">Leaf</tissue>
    </source>
</reference>
<protein>
    <submittedName>
        <fullName evidence="2">Uncharacterized protein</fullName>
    </submittedName>
</protein>
<feature type="compositionally biased region" description="Polar residues" evidence="1">
    <location>
        <begin position="121"/>
        <end position="133"/>
    </location>
</feature>
<feature type="region of interest" description="Disordered" evidence="1">
    <location>
        <begin position="40"/>
        <end position="84"/>
    </location>
</feature>
<evidence type="ECO:0000313" key="2">
    <source>
        <dbReference type="EMBL" id="KAK1395767.1"/>
    </source>
</evidence>
<accession>A0AAD8J150</accession>
<comment type="caution">
    <text evidence="2">The sequence shown here is derived from an EMBL/GenBank/DDBJ whole genome shotgun (WGS) entry which is preliminary data.</text>
</comment>
<organism evidence="2 3">
    <name type="scientific">Heracleum sosnowskyi</name>
    <dbReference type="NCBI Taxonomy" id="360622"/>
    <lineage>
        <taxon>Eukaryota</taxon>
        <taxon>Viridiplantae</taxon>
        <taxon>Streptophyta</taxon>
        <taxon>Embryophyta</taxon>
        <taxon>Tracheophyta</taxon>
        <taxon>Spermatophyta</taxon>
        <taxon>Magnoliopsida</taxon>
        <taxon>eudicotyledons</taxon>
        <taxon>Gunneridae</taxon>
        <taxon>Pentapetalae</taxon>
        <taxon>asterids</taxon>
        <taxon>campanulids</taxon>
        <taxon>Apiales</taxon>
        <taxon>Apiaceae</taxon>
        <taxon>Apioideae</taxon>
        <taxon>apioid superclade</taxon>
        <taxon>Tordylieae</taxon>
        <taxon>Tordyliinae</taxon>
        <taxon>Heracleum</taxon>
    </lineage>
</organism>
<name>A0AAD8J150_9APIA</name>
<dbReference type="AlphaFoldDB" id="A0AAD8J150"/>
<keyword evidence="3" id="KW-1185">Reference proteome</keyword>
<reference evidence="2" key="2">
    <citation type="submission" date="2023-05" db="EMBL/GenBank/DDBJ databases">
        <authorList>
            <person name="Schelkunov M.I."/>
        </authorList>
    </citation>
    <scope>NUCLEOTIDE SEQUENCE</scope>
    <source>
        <strain evidence="2">Hsosn_3</strain>
        <tissue evidence="2">Leaf</tissue>
    </source>
</reference>
<sequence>MQAMQALALDRNIDLSVPANANLMAQLFPLMQSMLVAQHKPSETNMDEQSSSVTMPKQQVTSAQVANENSPRGNSSSDVSGHFSLGKVMGQTSQASLFGASIASIVPNANHHPAQPFSGRGSDSQLLSRQPTMIGNGVPSMHPPQSPPEDEDYDEDALAFLRAQRIFEVKIVYRPLNNCPGRSSEVFMQQDRDK</sequence>
<feature type="region of interest" description="Disordered" evidence="1">
    <location>
        <begin position="111"/>
        <end position="153"/>
    </location>
</feature>
<evidence type="ECO:0000313" key="3">
    <source>
        <dbReference type="Proteomes" id="UP001237642"/>
    </source>
</evidence>
<dbReference type="EMBL" id="JAUIZM010000002">
    <property type="protein sequence ID" value="KAK1395767.1"/>
    <property type="molecule type" value="Genomic_DNA"/>
</dbReference>
<dbReference type="Proteomes" id="UP001237642">
    <property type="component" value="Unassembled WGS sequence"/>
</dbReference>
<feature type="compositionally biased region" description="Polar residues" evidence="1">
    <location>
        <begin position="43"/>
        <end position="79"/>
    </location>
</feature>